<evidence type="ECO:0008006" key="2">
    <source>
        <dbReference type="Google" id="ProtNLM"/>
    </source>
</evidence>
<sequence length="64" mass="7021">MFEKGTIVTINNQVGVVVLTGEDLGGDLEDHTAVWFGPSESEIPEVWTIPTDYLSRGPQPVLKH</sequence>
<gene>
    <name evidence="1" type="ORF">V5E97_12070</name>
</gene>
<dbReference type="EMBL" id="CP155447">
    <property type="protein sequence ID" value="XBH06740.1"/>
    <property type="molecule type" value="Genomic_DNA"/>
</dbReference>
<reference evidence="1" key="1">
    <citation type="submission" date="2024-05" db="EMBL/GenBank/DDBJ databases">
        <title>Planctomycetes of the genus Singulisphaera possess chitinolytic capabilities.</title>
        <authorList>
            <person name="Ivanova A."/>
        </authorList>
    </citation>
    <scope>NUCLEOTIDE SEQUENCE</scope>
    <source>
        <strain evidence="1">Ch08T</strain>
    </source>
</reference>
<dbReference type="RefSeq" id="WP_406699588.1">
    <property type="nucleotide sequence ID" value="NZ_CP155447.1"/>
</dbReference>
<accession>A0AAU7CP00</accession>
<protein>
    <recommendedName>
        <fullName evidence="2">DUF2158 domain-containing protein</fullName>
    </recommendedName>
</protein>
<evidence type="ECO:0000313" key="1">
    <source>
        <dbReference type="EMBL" id="XBH06740.1"/>
    </source>
</evidence>
<proteinExistence type="predicted"/>
<organism evidence="1">
    <name type="scientific">Singulisphaera sp. Ch08</name>
    <dbReference type="NCBI Taxonomy" id="3120278"/>
    <lineage>
        <taxon>Bacteria</taxon>
        <taxon>Pseudomonadati</taxon>
        <taxon>Planctomycetota</taxon>
        <taxon>Planctomycetia</taxon>
        <taxon>Isosphaerales</taxon>
        <taxon>Isosphaeraceae</taxon>
        <taxon>Singulisphaera</taxon>
    </lineage>
</organism>
<dbReference type="AlphaFoldDB" id="A0AAU7CP00"/>
<name>A0AAU7CP00_9BACT</name>